<organism evidence="3 4">
    <name type="scientific">Saccharothrix variisporea</name>
    <dbReference type="NCBI Taxonomy" id="543527"/>
    <lineage>
        <taxon>Bacteria</taxon>
        <taxon>Bacillati</taxon>
        <taxon>Actinomycetota</taxon>
        <taxon>Actinomycetes</taxon>
        <taxon>Pseudonocardiales</taxon>
        <taxon>Pseudonocardiaceae</taxon>
        <taxon>Saccharothrix</taxon>
    </lineage>
</organism>
<evidence type="ECO:0000313" key="4">
    <source>
        <dbReference type="Proteomes" id="UP000272729"/>
    </source>
</evidence>
<feature type="chain" id="PRO_5038952231" evidence="1">
    <location>
        <begin position="22"/>
        <end position="556"/>
    </location>
</feature>
<dbReference type="GO" id="GO:1904680">
    <property type="term" value="F:peptide transmembrane transporter activity"/>
    <property type="evidence" value="ECO:0007669"/>
    <property type="project" value="TreeGrafter"/>
</dbReference>
<dbReference type="InterPro" id="IPR039424">
    <property type="entry name" value="SBP_5"/>
</dbReference>
<evidence type="ECO:0000313" key="3">
    <source>
        <dbReference type="EMBL" id="RKT68022.1"/>
    </source>
</evidence>
<dbReference type="GO" id="GO:0015833">
    <property type="term" value="P:peptide transport"/>
    <property type="evidence" value="ECO:0007669"/>
    <property type="project" value="TreeGrafter"/>
</dbReference>
<dbReference type="PIRSF" id="PIRSF002741">
    <property type="entry name" value="MppA"/>
    <property type="match status" value="1"/>
</dbReference>
<gene>
    <name evidence="3" type="ORF">DFJ66_1203</name>
</gene>
<dbReference type="InterPro" id="IPR030678">
    <property type="entry name" value="Peptide/Ni-bd"/>
</dbReference>
<dbReference type="Pfam" id="PF00496">
    <property type="entry name" value="SBP_bac_5"/>
    <property type="match status" value="1"/>
</dbReference>
<sequence length="556" mass="59093">MTRRRLAVAVLTSALALSACGANDKPQTTADTAATRGGTLRILSDGQTVNFDPAKSSNLAITSLALVHRRLTAWHNKPGEQAKVVPDLADTGKTSDGGKTWTFTLQEGLKFSDGTPITSADVKWGIQRSFAPAFSGGLGYHKQLIEGGDTYRGPFEGAELKGIETPDERTIKFTLVRPYGDWPWVASTPAFAPVPKGKGAEADYAEHPVASGPYQLAEYQKGVKVRLTRNPNWDQVKDQVRAALPDEVVWQLGQDASVISQRLVADAGDDKTAFGSSFVSAAQLAQLANNASAKERVVTSKSGALAYLALNTEKAPLNNPKVREAFQYAVDKAAFQIASAGTPALAGDVATTLITEGIAGREKFDLYPAQPSGDPEKAKKLLAEAGFPGGLSGLDFVVSKSNNGAEKAQAIQAGLARAGIQTTIRTLDGDAYTEETSGSATAAFDLTLASWQPDFPSANANIQPLFQSTEIGGGGYNLSRYRNAEVDRLIGEAQATVDPAEAGKKWAALDRKILQDSPVVPLIYTRNSFLRGSKVANLFIADFPAYPNYLQVGLSK</sequence>
<keyword evidence="4" id="KW-1185">Reference proteome</keyword>
<dbReference type="CDD" id="cd08506">
    <property type="entry name" value="PBP2_clavulanate_OppA2"/>
    <property type="match status" value="1"/>
</dbReference>
<dbReference type="SUPFAM" id="SSF53850">
    <property type="entry name" value="Periplasmic binding protein-like II"/>
    <property type="match status" value="1"/>
</dbReference>
<name>A0A495X206_9PSEU</name>
<proteinExistence type="predicted"/>
<feature type="signal peptide" evidence="1">
    <location>
        <begin position="1"/>
        <end position="21"/>
    </location>
</feature>
<dbReference type="GO" id="GO:0043190">
    <property type="term" value="C:ATP-binding cassette (ABC) transporter complex"/>
    <property type="evidence" value="ECO:0007669"/>
    <property type="project" value="InterPro"/>
</dbReference>
<reference evidence="3 4" key="1">
    <citation type="submission" date="2018-10" db="EMBL/GenBank/DDBJ databases">
        <title>Sequencing the genomes of 1000 actinobacteria strains.</title>
        <authorList>
            <person name="Klenk H.-P."/>
        </authorList>
    </citation>
    <scope>NUCLEOTIDE SEQUENCE [LARGE SCALE GENOMIC DNA]</scope>
    <source>
        <strain evidence="3 4">DSM 43911</strain>
    </source>
</reference>
<dbReference type="Proteomes" id="UP000272729">
    <property type="component" value="Unassembled WGS sequence"/>
</dbReference>
<evidence type="ECO:0000256" key="1">
    <source>
        <dbReference type="SAM" id="SignalP"/>
    </source>
</evidence>
<dbReference type="AlphaFoldDB" id="A0A495X206"/>
<evidence type="ECO:0000259" key="2">
    <source>
        <dbReference type="Pfam" id="PF00496"/>
    </source>
</evidence>
<accession>A0A495X206</accession>
<keyword evidence="1" id="KW-0732">Signal</keyword>
<dbReference type="RefSeq" id="WP_121218720.1">
    <property type="nucleotide sequence ID" value="NZ_JBIUBA010000013.1"/>
</dbReference>
<dbReference type="PANTHER" id="PTHR30290">
    <property type="entry name" value="PERIPLASMIC BINDING COMPONENT OF ABC TRANSPORTER"/>
    <property type="match status" value="1"/>
</dbReference>
<dbReference type="PANTHER" id="PTHR30290:SF83">
    <property type="entry name" value="ABC TRANSPORTER SUBSTRATE-BINDING PROTEIN"/>
    <property type="match status" value="1"/>
</dbReference>
<dbReference type="PROSITE" id="PS51257">
    <property type="entry name" value="PROKAR_LIPOPROTEIN"/>
    <property type="match status" value="1"/>
</dbReference>
<comment type="caution">
    <text evidence="3">The sequence shown here is derived from an EMBL/GenBank/DDBJ whole genome shotgun (WGS) entry which is preliminary data.</text>
</comment>
<dbReference type="EMBL" id="RBXR01000001">
    <property type="protein sequence ID" value="RKT68022.1"/>
    <property type="molecule type" value="Genomic_DNA"/>
</dbReference>
<dbReference type="InterPro" id="IPR000914">
    <property type="entry name" value="SBP_5_dom"/>
</dbReference>
<dbReference type="GO" id="GO:0042597">
    <property type="term" value="C:periplasmic space"/>
    <property type="evidence" value="ECO:0007669"/>
    <property type="project" value="UniProtKB-ARBA"/>
</dbReference>
<feature type="domain" description="Solute-binding protein family 5" evidence="2">
    <location>
        <begin position="83"/>
        <end position="471"/>
    </location>
</feature>
<dbReference type="Gene3D" id="3.40.190.10">
    <property type="entry name" value="Periplasmic binding protein-like II"/>
    <property type="match status" value="1"/>
</dbReference>
<dbReference type="Gene3D" id="3.10.105.10">
    <property type="entry name" value="Dipeptide-binding Protein, Domain 3"/>
    <property type="match status" value="1"/>
</dbReference>
<dbReference type="OrthoDB" id="9796817at2"/>
<protein>
    <submittedName>
        <fullName evidence="3">Peptide/nickel transport system substrate-binding protein</fullName>
    </submittedName>
</protein>